<reference evidence="2" key="1">
    <citation type="submission" date="2021-02" db="EMBL/GenBank/DDBJ databases">
        <title>Genome-Resolved Metagenomics of a Microbial Community Performing Photosynthetic Biological Nutrient Removal.</title>
        <authorList>
            <person name="Mcdaniel E.A."/>
        </authorList>
    </citation>
    <scope>NUCLEOTIDE SEQUENCE</scope>
    <source>
        <strain evidence="2">UWPOB_OBS1</strain>
    </source>
</reference>
<accession>A0A8J7TJU9</accession>
<dbReference type="GO" id="GO:0016491">
    <property type="term" value="F:oxidoreductase activity"/>
    <property type="evidence" value="ECO:0007669"/>
    <property type="project" value="InterPro"/>
</dbReference>
<dbReference type="SUPFAM" id="SSF50129">
    <property type="entry name" value="GroES-like"/>
    <property type="match status" value="1"/>
</dbReference>
<dbReference type="Gene3D" id="3.40.50.720">
    <property type="entry name" value="NAD(P)-binding Rossmann-like Domain"/>
    <property type="match status" value="1"/>
</dbReference>
<gene>
    <name evidence="2" type="ORF">J0M35_01630</name>
</gene>
<dbReference type="InterPro" id="IPR013154">
    <property type="entry name" value="ADH-like_N"/>
</dbReference>
<evidence type="ECO:0000313" key="3">
    <source>
        <dbReference type="Proteomes" id="UP000664277"/>
    </source>
</evidence>
<sequence length="346" mass="37223">MTTAVAYKAWELKSFSLDSKKDIQPAQRHEKSEKLEHEQVRIEIKAASLNYRDLLVSRGHYNPKLPLPVVPLSDGAGIVTAIGESVNKFKVGDRVMPNFMPEWLGGEVTPQAAKTALGGFVDGMLRQYAVFHQNSLVSIPEHLSFEEAATLPCAALTAWSALFVNGQLKAGQTVLTMGTGGVSLFALQLAKLAGAKVIVTSSSDEKLDKLKAMGADELINYKKNPDWDNAVLKATHGHGVDHVVELGGAGTLERSMKAAAMNGHVSVIGVLDGIAGPVNTLALIMKSLKVQGVFVGSVERFEAMNRAITMHKLKPVVDKVFKADEIIEALAYMESGAHFGKVVVKL</sequence>
<dbReference type="InterPro" id="IPR036291">
    <property type="entry name" value="NAD(P)-bd_dom_sf"/>
</dbReference>
<dbReference type="Pfam" id="PF08240">
    <property type="entry name" value="ADH_N"/>
    <property type="match status" value="1"/>
</dbReference>
<dbReference type="Gene3D" id="3.90.180.10">
    <property type="entry name" value="Medium-chain alcohol dehydrogenases, catalytic domain"/>
    <property type="match status" value="1"/>
</dbReference>
<proteinExistence type="predicted"/>
<dbReference type="InterPro" id="IPR020843">
    <property type="entry name" value="ER"/>
</dbReference>
<dbReference type="CDD" id="cd08276">
    <property type="entry name" value="MDR7"/>
    <property type="match status" value="1"/>
</dbReference>
<dbReference type="Proteomes" id="UP000664277">
    <property type="component" value="Unassembled WGS sequence"/>
</dbReference>
<dbReference type="SMART" id="SM00829">
    <property type="entry name" value="PKS_ER"/>
    <property type="match status" value="1"/>
</dbReference>
<dbReference type="EMBL" id="JAFLCK010000001">
    <property type="protein sequence ID" value="MBN8659035.1"/>
    <property type="molecule type" value="Genomic_DNA"/>
</dbReference>
<dbReference type="PANTHER" id="PTHR45033:SF2">
    <property type="entry name" value="ZINC-TYPE ALCOHOL DEHYDROGENASE-LIKE PROTEIN C1773.06C"/>
    <property type="match status" value="1"/>
</dbReference>
<dbReference type="InterPro" id="IPR011032">
    <property type="entry name" value="GroES-like_sf"/>
</dbReference>
<dbReference type="InterPro" id="IPR013149">
    <property type="entry name" value="ADH-like_C"/>
</dbReference>
<evidence type="ECO:0000313" key="2">
    <source>
        <dbReference type="EMBL" id="MBN8659035.1"/>
    </source>
</evidence>
<protein>
    <submittedName>
        <fullName evidence="2">NAD(P)-dependent alcohol dehydrogenase</fullName>
    </submittedName>
</protein>
<organism evidence="2 3">
    <name type="scientific">Candidatus Obscuribacter phosphatis</name>
    <dbReference type="NCBI Taxonomy" id="1906157"/>
    <lineage>
        <taxon>Bacteria</taxon>
        <taxon>Bacillati</taxon>
        <taxon>Candidatus Melainabacteria</taxon>
        <taxon>Candidatus Obscuribacterales</taxon>
        <taxon>Candidatus Obscuribacteraceae</taxon>
        <taxon>Candidatus Obscuribacter</taxon>
    </lineage>
</organism>
<comment type="caution">
    <text evidence="2">The sequence shown here is derived from an EMBL/GenBank/DDBJ whole genome shotgun (WGS) entry which is preliminary data.</text>
</comment>
<dbReference type="InterPro" id="IPR052711">
    <property type="entry name" value="Zinc_ADH-like"/>
</dbReference>
<feature type="domain" description="Enoyl reductase (ER)" evidence="1">
    <location>
        <begin position="18"/>
        <end position="344"/>
    </location>
</feature>
<evidence type="ECO:0000259" key="1">
    <source>
        <dbReference type="SMART" id="SM00829"/>
    </source>
</evidence>
<dbReference type="PANTHER" id="PTHR45033">
    <property type="match status" value="1"/>
</dbReference>
<dbReference type="AlphaFoldDB" id="A0A8J7TJU9"/>
<dbReference type="Pfam" id="PF00107">
    <property type="entry name" value="ADH_zinc_N"/>
    <property type="match status" value="1"/>
</dbReference>
<dbReference type="SUPFAM" id="SSF51735">
    <property type="entry name" value="NAD(P)-binding Rossmann-fold domains"/>
    <property type="match status" value="1"/>
</dbReference>
<name>A0A8J7TJU9_9BACT</name>